<name>A0A8J9W2X3_9NEOP</name>
<dbReference type="EMBL" id="OV170224">
    <property type="protein sequence ID" value="CAH0724647.1"/>
    <property type="molecule type" value="Genomic_DNA"/>
</dbReference>
<sequence length="98" mass="11397">MILSRRLFVNFIFLFALYIVNGQSSFSDEKVVFTAPVLAPIKNPRARVVETAKDFPVLRLISNNATRLNNSERNEQSRPIYVERLEDQTNKRSFSNYN</sequence>
<keyword evidence="3" id="KW-1185">Reference proteome</keyword>
<feature type="chain" id="PRO_5035422028" evidence="1">
    <location>
        <begin position="23"/>
        <end position="98"/>
    </location>
</feature>
<gene>
    <name evidence="2" type="ORF">BINO364_LOCUS10330</name>
</gene>
<dbReference type="Proteomes" id="UP000838878">
    <property type="component" value="Chromosome 4"/>
</dbReference>
<feature type="signal peptide" evidence="1">
    <location>
        <begin position="1"/>
        <end position="22"/>
    </location>
</feature>
<keyword evidence="1" id="KW-0732">Signal</keyword>
<evidence type="ECO:0000256" key="1">
    <source>
        <dbReference type="SAM" id="SignalP"/>
    </source>
</evidence>
<proteinExistence type="predicted"/>
<protein>
    <submittedName>
        <fullName evidence="2">Uncharacterized protein</fullName>
    </submittedName>
</protein>
<dbReference type="OrthoDB" id="7441288at2759"/>
<feature type="non-terminal residue" evidence="2">
    <location>
        <position position="98"/>
    </location>
</feature>
<accession>A0A8J9W2X3</accession>
<organism evidence="2 3">
    <name type="scientific">Brenthis ino</name>
    <name type="common">lesser marbled fritillary</name>
    <dbReference type="NCBI Taxonomy" id="405034"/>
    <lineage>
        <taxon>Eukaryota</taxon>
        <taxon>Metazoa</taxon>
        <taxon>Ecdysozoa</taxon>
        <taxon>Arthropoda</taxon>
        <taxon>Hexapoda</taxon>
        <taxon>Insecta</taxon>
        <taxon>Pterygota</taxon>
        <taxon>Neoptera</taxon>
        <taxon>Endopterygota</taxon>
        <taxon>Lepidoptera</taxon>
        <taxon>Glossata</taxon>
        <taxon>Ditrysia</taxon>
        <taxon>Papilionoidea</taxon>
        <taxon>Nymphalidae</taxon>
        <taxon>Heliconiinae</taxon>
        <taxon>Argynnini</taxon>
        <taxon>Brenthis</taxon>
    </lineage>
</organism>
<evidence type="ECO:0000313" key="2">
    <source>
        <dbReference type="EMBL" id="CAH0724647.1"/>
    </source>
</evidence>
<evidence type="ECO:0000313" key="3">
    <source>
        <dbReference type="Proteomes" id="UP000838878"/>
    </source>
</evidence>
<reference evidence="2" key="1">
    <citation type="submission" date="2021-12" db="EMBL/GenBank/DDBJ databases">
        <authorList>
            <person name="Martin H S."/>
        </authorList>
    </citation>
    <scope>NUCLEOTIDE SEQUENCE</scope>
</reference>
<dbReference type="AlphaFoldDB" id="A0A8J9W2X3"/>